<gene>
    <name evidence="2" type="ORF">JI746_25150</name>
</gene>
<keyword evidence="1" id="KW-0732">Signal</keyword>
<evidence type="ECO:0000313" key="3">
    <source>
        <dbReference type="Proteomes" id="UP000622707"/>
    </source>
</evidence>
<organism evidence="2 3">
    <name type="scientific">Ramlibacter alkalitolerans</name>
    <dbReference type="NCBI Taxonomy" id="2039631"/>
    <lineage>
        <taxon>Bacteria</taxon>
        <taxon>Pseudomonadati</taxon>
        <taxon>Pseudomonadota</taxon>
        <taxon>Betaproteobacteria</taxon>
        <taxon>Burkholderiales</taxon>
        <taxon>Comamonadaceae</taxon>
        <taxon>Ramlibacter</taxon>
    </lineage>
</organism>
<feature type="signal peptide" evidence="1">
    <location>
        <begin position="1"/>
        <end position="17"/>
    </location>
</feature>
<evidence type="ECO:0000256" key="1">
    <source>
        <dbReference type="SAM" id="SignalP"/>
    </source>
</evidence>
<name>A0ABS1JX26_9BURK</name>
<protein>
    <submittedName>
        <fullName evidence="2">Cytochrome c</fullName>
    </submittedName>
</protein>
<dbReference type="InterPro" id="IPR036909">
    <property type="entry name" value="Cyt_c-like_dom_sf"/>
</dbReference>
<dbReference type="EMBL" id="JAEQND010000018">
    <property type="protein sequence ID" value="MBL0428416.1"/>
    <property type="molecule type" value="Genomic_DNA"/>
</dbReference>
<evidence type="ECO:0000313" key="2">
    <source>
        <dbReference type="EMBL" id="MBL0428416.1"/>
    </source>
</evidence>
<feature type="chain" id="PRO_5047056160" evidence="1">
    <location>
        <begin position="18"/>
        <end position="103"/>
    </location>
</feature>
<comment type="caution">
    <text evidence="2">The sequence shown here is derived from an EMBL/GenBank/DDBJ whole genome shotgun (WGS) entry which is preliminary data.</text>
</comment>
<proteinExistence type="predicted"/>
<keyword evidence="3" id="KW-1185">Reference proteome</keyword>
<sequence length="103" mass="11862">MRLLPLLLIAGCAGVHAQATPSRGQLLYTTHCIECHSTQMHWRDARRARDWDTLRTWVRHWAGESRLQWTEEDVDAVARYLDESVYKFGRLAVEGSATPTLVR</sequence>
<dbReference type="Proteomes" id="UP000622707">
    <property type="component" value="Unassembled WGS sequence"/>
</dbReference>
<accession>A0ABS1JX26</accession>
<dbReference type="SUPFAM" id="SSF46626">
    <property type="entry name" value="Cytochrome c"/>
    <property type="match status" value="1"/>
</dbReference>
<reference evidence="2 3" key="1">
    <citation type="journal article" date="2017" name="Int. J. Syst. Evol. Microbiol.">
        <title>Ramlibacter alkalitolerans sp. nov., alkali-tolerant bacterium isolated from soil of ginseng.</title>
        <authorList>
            <person name="Lee D.H."/>
            <person name="Cha C.J."/>
        </authorList>
    </citation>
    <scope>NUCLEOTIDE SEQUENCE [LARGE SCALE GENOMIC DNA]</scope>
    <source>
        <strain evidence="2 3">KACC 19305</strain>
    </source>
</reference>